<reference evidence="2 3" key="1">
    <citation type="submission" date="2021-07" db="EMBL/GenBank/DDBJ databases">
        <title>The Aristolochia fimbriata genome: insights into angiosperm evolution, floral development and chemical biosynthesis.</title>
        <authorList>
            <person name="Jiao Y."/>
        </authorList>
    </citation>
    <scope>NUCLEOTIDE SEQUENCE [LARGE SCALE GENOMIC DNA]</scope>
    <source>
        <strain evidence="2">IBCAS-2021</strain>
        <tissue evidence="2">Leaf</tissue>
    </source>
</reference>
<sequence length="165" mass="17202">MFSACARASVLAPVYGSFQSGPSVVVPGAVDGTGSESKVNYWIKPRRAHPSSRAPGPSVDPRKTGKGKTEGKEGSLSNTAGPGFVWTGRVVSRGPVVVVEVVVPGTRIAKVGQGRSMEGVETRVKGGKWIFGVCPPVGPFDHIYDGDVVSRVVSLRGDERGDVAL</sequence>
<protein>
    <submittedName>
        <fullName evidence="2">Uncharacterized protein</fullName>
    </submittedName>
</protein>
<feature type="compositionally biased region" description="Basic and acidic residues" evidence="1">
    <location>
        <begin position="60"/>
        <end position="73"/>
    </location>
</feature>
<comment type="caution">
    <text evidence="2">The sequence shown here is derived from an EMBL/GenBank/DDBJ whole genome shotgun (WGS) entry which is preliminary data.</text>
</comment>
<accession>A0AAV7DWK1</accession>
<name>A0AAV7DWK1_ARIFI</name>
<evidence type="ECO:0000313" key="2">
    <source>
        <dbReference type="EMBL" id="KAG9440654.1"/>
    </source>
</evidence>
<keyword evidence="3" id="KW-1185">Reference proteome</keyword>
<dbReference type="AlphaFoldDB" id="A0AAV7DWK1"/>
<evidence type="ECO:0000256" key="1">
    <source>
        <dbReference type="SAM" id="MobiDB-lite"/>
    </source>
</evidence>
<organism evidence="2 3">
    <name type="scientific">Aristolochia fimbriata</name>
    <name type="common">White veined hardy Dutchman's pipe vine</name>
    <dbReference type="NCBI Taxonomy" id="158543"/>
    <lineage>
        <taxon>Eukaryota</taxon>
        <taxon>Viridiplantae</taxon>
        <taxon>Streptophyta</taxon>
        <taxon>Embryophyta</taxon>
        <taxon>Tracheophyta</taxon>
        <taxon>Spermatophyta</taxon>
        <taxon>Magnoliopsida</taxon>
        <taxon>Magnoliidae</taxon>
        <taxon>Piperales</taxon>
        <taxon>Aristolochiaceae</taxon>
        <taxon>Aristolochia</taxon>
    </lineage>
</organism>
<proteinExistence type="predicted"/>
<feature type="region of interest" description="Disordered" evidence="1">
    <location>
        <begin position="44"/>
        <end position="80"/>
    </location>
</feature>
<dbReference type="EMBL" id="JAINDJ010000008">
    <property type="protein sequence ID" value="KAG9440654.1"/>
    <property type="molecule type" value="Genomic_DNA"/>
</dbReference>
<gene>
    <name evidence="2" type="ORF">H6P81_020819</name>
</gene>
<evidence type="ECO:0000313" key="3">
    <source>
        <dbReference type="Proteomes" id="UP000825729"/>
    </source>
</evidence>
<dbReference type="Proteomes" id="UP000825729">
    <property type="component" value="Unassembled WGS sequence"/>
</dbReference>